<dbReference type="Gene3D" id="3.40.190.10">
    <property type="entry name" value="Periplasmic binding protein-like II"/>
    <property type="match status" value="2"/>
</dbReference>
<protein>
    <submittedName>
        <fullName evidence="2">ABC transporter substrate-binding protein</fullName>
    </submittedName>
</protein>
<organism evidence="2 3">
    <name type="scientific">Sulfidibacter corallicola</name>
    <dbReference type="NCBI Taxonomy" id="2818388"/>
    <lineage>
        <taxon>Bacteria</taxon>
        <taxon>Pseudomonadati</taxon>
        <taxon>Acidobacteriota</taxon>
        <taxon>Holophagae</taxon>
        <taxon>Acanthopleuribacterales</taxon>
        <taxon>Acanthopleuribacteraceae</taxon>
        <taxon>Sulfidibacter</taxon>
    </lineage>
</organism>
<evidence type="ECO:0000313" key="2">
    <source>
        <dbReference type="EMBL" id="QTD49820.1"/>
    </source>
</evidence>
<dbReference type="Proteomes" id="UP000663929">
    <property type="component" value="Chromosome"/>
</dbReference>
<dbReference type="PANTHER" id="PTHR38834">
    <property type="entry name" value="PERIPLASMIC SUBSTRATE BINDING PROTEIN FAMILY 3"/>
    <property type="match status" value="1"/>
</dbReference>
<dbReference type="Pfam" id="PF00497">
    <property type="entry name" value="SBP_bac_3"/>
    <property type="match status" value="1"/>
</dbReference>
<dbReference type="KEGG" id="scor:J3U87_29910"/>
<evidence type="ECO:0000313" key="3">
    <source>
        <dbReference type="Proteomes" id="UP000663929"/>
    </source>
</evidence>
<proteinExistence type="predicted"/>
<dbReference type="EMBL" id="CP071793">
    <property type="protein sequence ID" value="QTD49820.1"/>
    <property type="molecule type" value="Genomic_DNA"/>
</dbReference>
<gene>
    <name evidence="2" type="ORF">J3U87_29910</name>
</gene>
<accession>A0A8A4TJU5</accession>
<dbReference type="RefSeq" id="WP_237379450.1">
    <property type="nucleotide sequence ID" value="NZ_CP071793.1"/>
</dbReference>
<dbReference type="SUPFAM" id="SSF53850">
    <property type="entry name" value="Periplasmic binding protein-like II"/>
    <property type="match status" value="1"/>
</dbReference>
<name>A0A8A4TJU5_SULCO</name>
<sequence>MAAEPPQPRAEIAIVVEDGVTGPHPSDVAATQQPAGTLTVMAEEFPPFSYMVGDRVVGISADIVCSILQKTNQPCSIQLVPFKRAYHNTKTKSGHVLFSVTRRKSRENDFKWVGPLISFESVVFGRVEDAEKYPDLDAMRRASSIGVLSGGSAELLLRQLEFTNLVPHPLSFNNYRKLVYGRLELTTGSEWELMFRAKMNGLDVTSIKPLVAIARNEMYIAFNKKTPQAVVESWQYALDTLKKDGTYDRIVTKYKDNPPLPPVE</sequence>
<evidence type="ECO:0000259" key="1">
    <source>
        <dbReference type="Pfam" id="PF00497"/>
    </source>
</evidence>
<keyword evidence="3" id="KW-1185">Reference proteome</keyword>
<reference evidence="2" key="1">
    <citation type="submission" date="2021-03" db="EMBL/GenBank/DDBJ databases">
        <title>Acanthopleuribacteraceae sp. M133.</title>
        <authorList>
            <person name="Wang G."/>
        </authorList>
    </citation>
    <scope>NUCLEOTIDE SEQUENCE</scope>
    <source>
        <strain evidence="2">M133</strain>
    </source>
</reference>
<dbReference type="InterPro" id="IPR001638">
    <property type="entry name" value="Solute-binding_3/MltF_N"/>
</dbReference>
<dbReference type="AlphaFoldDB" id="A0A8A4TJU5"/>
<feature type="domain" description="Solute-binding protein family 3/N-terminal" evidence="1">
    <location>
        <begin position="41"/>
        <end position="254"/>
    </location>
</feature>
<dbReference type="PANTHER" id="PTHR38834:SF3">
    <property type="entry name" value="SOLUTE-BINDING PROTEIN FAMILY 3_N-TERMINAL DOMAIN-CONTAINING PROTEIN"/>
    <property type="match status" value="1"/>
</dbReference>